<accession>A0A8J3IZ91</accession>
<dbReference type="Gene3D" id="3.40.50.1820">
    <property type="entry name" value="alpha/beta hydrolase"/>
    <property type="match status" value="1"/>
</dbReference>
<dbReference type="GO" id="GO:0004806">
    <property type="term" value="F:triacylglycerol lipase activity"/>
    <property type="evidence" value="ECO:0007669"/>
    <property type="project" value="TreeGrafter"/>
</dbReference>
<name>A0A8J3IZ91_9ACTN</name>
<feature type="domain" description="Alpha/beta hydrolase fold-3" evidence="3">
    <location>
        <begin position="69"/>
        <end position="271"/>
    </location>
</feature>
<dbReference type="PROSITE" id="PS01173">
    <property type="entry name" value="LIPASE_GDXG_HIS"/>
    <property type="match status" value="1"/>
</dbReference>
<evidence type="ECO:0000313" key="5">
    <source>
        <dbReference type="Proteomes" id="UP000612808"/>
    </source>
</evidence>
<dbReference type="Proteomes" id="UP000612808">
    <property type="component" value="Unassembled WGS sequence"/>
</dbReference>
<dbReference type="PANTHER" id="PTHR48081">
    <property type="entry name" value="AB HYDROLASE SUPERFAMILY PROTEIN C4A8.06C"/>
    <property type="match status" value="1"/>
</dbReference>
<protein>
    <submittedName>
        <fullName evidence="4">Esterase</fullName>
    </submittedName>
</protein>
<dbReference type="Pfam" id="PF07859">
    <property type="entry name" value="Abhydrolase_3"/>
    <property type="match status" value="1"/>
</dbReference>
<gene>
    <name evidence="4" type="ORF">Aru02nite_24540</name>
</gene>
<evidence type="ECO:0000313" key="4">
    <source>
        <dbReference type="EMBL" id="GID11565.1"/>
    </source>
</evidence>
<keyword evidence="5" id="KW-1185">Reference proteome</keyword>
<dbReference type="EMBL" id="BOMB01000012">
    <property type="protein sequence ID" value="GID11565.1"/>
    <property type="molecule type" value="Genomic_DNA"/>
</dbReference>
<dbReference type="InterPro" id="IPR029058">
    <property type="entry name" value="AB_hydrolase_fold"/>
</dbReference>
<keyword evidence="2" id="KW-0378">Hydrolase</keyword>
<dbReference type="PANTHER" id="PTHR48081:SF30">
    <property type="entry name" value="ACETYL-HYDROLASE LIPR-RELATED"/>
    <property type="match status" value="1"/>
</dbReference>
<dbReference type="InterPro" id="IPR050300">
    <property type="entry name" value="GDXG_lipolytic_enzyme"/>
</dbReference>
<evidence type="ECO:0000256" key="2">
    <source>
        <dbReference type="ARBA" id="ARBA00022801"/>
    </source>
</evidence>
<comment type="caution">
    <text evidence="4">The sequence shown here is derived from an EMBL/GenBank/DDBJ whole genome shotgun (WGS) entry which is preliminary data.</text>
</comment>
<dbReference type="AlphaFoldDB" id="A0A8J3IZ91"/>
<reference evidence="4" key="1">
    <citation type="submission" date="2021-01" db="EMBL/GenBank/DDBJ databases">
        <title>Whole genome shotgun sequence of Actinocatenispora rupis NBRC 107355.</title>
        <authorList>
            <person name="Komaki H."/>
            <person name="Tamura T."/>
        </authorList>
    </citation>
    <scope>NUCLEOTIDE SEQUENCE</scope>
    <source>
        <strain evidence="4">NBRC 107355</strain>
    </source>
</reference>
<evidence type="ECO:0000259" key="3">
    <source>
        <dbReference type="Pfam" id="PF07859"/>
    </source>
</evidence>
<dbReference type="InterPro" id="IPR013094">
    <property type="entry name" value="AB_hydrolase_3"/>
</dbReference>
<dbReference type="InterPro" id="IPR002168">
    <property type="entry name" value="Lipase_GDXG_HIS_AS"/>
</dbReference>
<evidence type="ECO:0000256" key="1">
    <source>
        <dbReference type="ARBA" id="ARBA00010515"/>
    </source>
</evidence>
<proteinExistence type="inferred from homology"/>
<comment type="similarity">
    <text evidence="1">Belongs to the 'GDXG' lipolytic enzyme family.</text>
</comment>
<sequence>MPSTQSEKVREHWVVSRRSWIDPAFEGKDDEAWGDLTAEPRGVDYTEVDVAGMPGMWVTPKGAAADRVLLCIHGGGFLSGSLYTHRKLLGHLAKRAGVRGLLFEYRLAPVATHPAQLDDVTAAYRWLLDRGIEPGHIAVVGDSAGGGACITVQLRARELGLPLPGAALLLSPWVAMETSGDSYRTNGELDPFFQRDAVATIASAFLGETGDPRDPMANPLYAELTGLAPTYIQVGGDETLLDDARRLADRARRAGVEVQLEVFPGMLHTFQMAAGRAPEADDALDRLAAWVRPILHAER</sequence>
<dbReference type="SUPFAM" id="SSF53474">
    <property type="entry name" value="alpha/beta-Hydrolases"/>
    <property type="match status" value="1"/>
</dbReference>
<organism evidence="4 5">
    <name type="scientific">Actinocatenispora rupis</name>
    <dbReference type="NCBI Taxonomy" id="519421"/>
    <lineage>
        <taxon>Bacteria</taxon>
        <taxon>Bacillati</taxon>
        <taxon>Actinomycetota</taxon>
        <taxon>Actinomycetes</taxon>
        <taxon>Micromonosporales</taxon>
        <taxon>Micromonosporaceae</taxon>
        <taxon>Actinocatenispora</taxon>
    </lineage>
</organism>